<reference evidence="1 2" key="2">
    <citation type="journal article" date="2019" name="G3 (Bethesda)">
        <title>Hybrid Assembly of the Genome of the Entomopathogenic Nematode Steinernema carpocapsae Identifies the X-Chromosome.</title>
        <authorList>
            <person name="Serra L."/>
            <person name="Macchietto M."/>
            <person name="Macias-Munoz A."/>
            <person name="McGill C.J."/>
            <person name="Rodriguez I.M."/>
            <person name="Rodriguez B."/>
            <person name="Murad R."/>
            <person name="Mortazavi A."/>
        </authorList>
    </citation>
    <scope>NUCLEOTIDE SEQUENCE [LARGE SCALE GENOMIC DNA]</scope>
    <source>
        <strain evidence="1 2">ALL</strain>
    </source>
</reference>
<name>A0A4V6I884_STECR</name>
<evidence type="ECO:0000313" key="1">
    <source>
        <dbReference type="EMBL" id="TMS37843.1"/>
    </source>
</evidence>
<organism evidence="1 2">
    <name type="scientific">Steinernema carpocapsae</name>
    <name type="common">Entomopathogenic nematode</name>
    <dbReference type="NCBI Taxonomy" id="34508"/>
    <lineage>
        <taxon>Eukaryota</taxon>
        <taxon>Metazoa</taxon>
        <taxon>Ecdysozoa</taxon>
        <taxon>Nematoda</taxon>
        <taxon>Chromadorea</taxon>
        <taxon>Rhabditida</taxon>
        <taxon>Tylenchina</taxon>
        <taxon>Panagrolaimomorpha</taxon>
        <taxon>Strongyloidoidea</taxon>
        <taxon>Steinernematidae</taxon>
        <taxon>Steinernema</taxon>
    </lineage>
</organism>
<dbReference type="EMBL" id="AZBU02000001">
    <property type="protein sequence ID" value="TMS37843.1"/>
    <property type="molecule type" value="Genomic_DNA"/>
</dbReference>
<reference evidence="1 2" key="1">
    <citation type="journal article" date="2015" name="Genome Biol.">
        <title>Comparative genomics of Steinernema reveals deeply conserved gene regulatory networks.</title>
        <authorList>
            <person name="Dillman A.R."/>
            <person name="Macchietto M."/>
            <person name="Porter C.F."/>
            <person name="Rogers A."/>
            <person name="Williams B."/>
            <person name="Antoshechkin I."/>
            <person name="Lee M.M."/>
            <person name="Goodwin Z."/>
            <person name="Lu X."/>
            <person name="Lewis E.E."/>
            <person name="Goodrich-Blair H."/>
            <person name="Stock S.P."/>
            <person name="Adams B.J."/>
            <person name="Sternberg P.W."/>
            <person name="Mortazavi A."/>
        </authorList>
    </citation>
    <scope>NUCLEOTIDE SEQUENCE [LARGE SCALE GENOMIC DNA]</scope>
    <source>
        <strain evidence="1 2">ALL</strain>
    </source>
</reference>
<gene>
    <name evidence="1" type="ORF">L596_004690</name>
</gene>
<dbReference type="AlphaFoldDB" id="A0A4V6I884"/>
<dbReference type="EMBL" id="CM016762">
    <property type="protein sequence ID" value="TMS37843.1"/>
    <property type="molecule type" value="Genomic_DNA"/>
</dbReference>
<proteinExistence type="predicted"/>
<keyword evidence="2" id="KW-1185">Reference proteome</keyword>
<evidence type="ECO:0000313" key="2">
    <source>
        <dbReference type="Proteomes" id="UP000298663"/>
    </source>
</evidence>
<comment type="caution">
    <text evidence="1">The sequence shown here is derived from an EMBL/GenBank/DDBJ whole genome shotgun (WGS) entry which is preliminary data.</text>
</comment>
<dbReference type="Proteomes" id="UP000298663">
    <property type="component" value="Chromosome X"/>
</dbReference>
<accession>A0A4V6I884</accession>
<protein>
    <submittedName>
        <fullName evidence="1">Uncharacterized protein</fullName>
    </submittedName>
</protein>
<sequence length="68" mass="7898">MYLQRMQFESLRNLTFRHSALVVGDDSGPVFFGHHFLENSKKITVQSVILHQNIAINTNKLIIKIERC</sequence>